<dbReference type="EMBL" id="GBRH01171540">
    <property type="protein sequence ID" value="JAE26356.1"/>
    <property type="molecule type" value="Transcribed_RNA"/>
</dbReference>
<name>A0A0A9GUW8_ARUDO</name>
<reference evidence="1" key="1">
    <citation type="submission" date="2014-09" db="EMBL/GenBank/DDBJ databases">
        <authorList>
            <person name="Magalhaes I.L.F."/>
            <person name="Oliveira U."/>
            <person name="Santos F.R."/>
            <person name="Vidigal T.H.D.A."/>
            <person name="Brescovit A.D."/>
            <person name="Santos A.J."/>
        </authorList>
    </citation>
    <scope>NUCLEOTIDE SEQUENCE</scope>
    <source>
        <tissue evidence="1">Shoot tissue taken approximately 20 cm above the soil surface</tissue>
    </source>
</reference>
<protein>
    <submittedName>
        <fullName evidence="1">Uncharacterized protein</fullName>
    </submittedName>
</protein>
<evidence type="ECO:0000313" key="1">
    <source>
        <dbReference type="EMBL" id="JAE26356.1"/>
    </source>
</evidence>
<reference evidence="1" key="2">
    <citation type="journal article" date="2015" name="Data Brief">
        <title>Shoot transcriptome of the giant reed, Arundo donax.</title>
        <authorList>
            <person name="Barrero R.A."/>
            <person name="Guerrero F.D."/>
            <person name="Moolhuijzen P."/>
            <person name="Goolsby J.A."/>
            <person name="Tidwell J."/>
            <person name="Bellgard S.E."/>
            <person name="Bellgard M.I."/>
        </authorList>
    </citation>
    <scope>NUCLEOTIDE SEQUENCE</scope>
    <source>
        <tissue evidence="1">Shoot tissue taken approximately 20 cm above the soil surface</tissue>
    </source>
</reference>
<sequence>MTSIRRSRF</sequence>
<accession>A0A0A9GUW8</accession>
<proteinExistence type="predicted"/>
<organism evidence="1">
    <name type="scientific">Arundo donax</name>
    <name type="common">Giant reed</name>
    <name type="synonym">Donax arundinaceus</name>
    <dbReference type="NCBI Taxonomy" id="35708"/>
    <lineage>
        <taxon>Eukaryota</taxon>
        <taxon>Viridiplantae</taxon>
        <taxon>Streptophyta</taxon>
        <taxon>Embryophyta</taxon>
        <taxon>Tracheophyta</taxon>
        <taxon>Spermatophyta</taxon>
        <taxon>Magnoliopsida</taxon>
        <taxon>Liliopsida</taxon>
        <taxon>Poales</taxon>
        <taxon>Poaceae</taxon>
        <taxon>PACMAD clade</taxon>
        <taxon>Arundinoideae</taxon>
        <taxon>Arundineae</taxon>
        <taxon>Arundo</taxon>
    </lineage>
</organism>